<feature type="region of interest" description="Disordered" evidence="1">
    <location>
        <begin position="1"/>
        <end position="25"/>
    </location>
</feature>
<keyword evidence="3" id="KW-1185">Reference proteome</keyword>
<accession>A0A1I5JQF6</accession>
<proteinExistence type="predicted"/>
<dbReference type="STRING" id="1523247.SAMN05660464_0942"/>
<evidence type="ECO:0000256" key="1">
    <source>
        <dbReference type="SAM" id="MobiDB-lite"/>
    </source>
</evidence>
<reference evidence="3" key="1">
    <citation type="submission" date="2016-10" db="EMBL/GenBank/DDBJ databases">
        <authorList>
            <person name="Varghese N."/>
            <person name="Submissions S."/>
        </authorList>
    </citation>
    <scope>NUCLEOTIDE SEQUENCE [LARGE SCALE GENOMIC DNA]</scope>
    <source>
        <strain evidence="3">DSM 44208</strain>
    </source>
</reference>
<organism evidence="2 3">
    <name type="scientific">Geodermatophilus dictyosporus</name>
    <dbReference type="NCBI Taxonomy" id="1523247"/>
    <lineage>
        <taxon>Bacteria</taxon>
        <taxon>Bacillati</taxon>
        <taxon>Actinomycetota</taxon>
        <taxon>Actinomycetes</taxon>
        <taxon>Geodermatophilales</taxon>
        <taxon>Geodermatophilaceae</taxon>
        <taxon>Geodermatophilus</taxon>
    </lineage>
</organism>
<dbReference type="AlphaFoldDB" id="A0A1I5JQF6"/>
<sequence length="87" mass="8985">MADSGGREAGGSGGSVRPIPRPPPAAPLTGVCLVRVQWDGDRLRYRVVLTPDVSVQDADVVVECRDLDDALLAVQGFLVGFGAPGVA</sequence>
<gene>
    <name evidence="2" type="ORF">SAMN05660464_0942</name>
</gene>
<protein>
    <submittedName>
        <fullName evidence="2">Uncharacterized protein</fullName>
    </submittedName>
</protein>
<evidence type="ECO:0000313" key="2">
    <source>
        <dbReference type="EMBL" id="SFO74940.1"/>
    </source>
</evidence>
<evidence type="ECO:0000313" key="3">
    <source>
        <dbReference type="Proteomes" id="UP000198857"/>
    </source>
</evidence>
<dbReference type="EMBL" id="FOWQ01000001">
    <property type="protein sequence ID" value="SFO74940.1"/>
    <property type="molecule type" value="Genomic_DNA"/>
</dbReference>
<dbReference type="Proteomes" id="UP000198857">
    <property type="component" value="Unassembled WGS sequence"/>
</dbReference>
<name>A0A1I5JQF6_9ACTN</name>